<gene>
    <name evidence="2" type="ORF">PUN28_013056</name>
</gene>
<organism evidence="2 3">
    <name type="scientific">Cardiocondyla obscurior</name>
    <dbReference type="NCBI Taxonomy" id="286306"/>
    <lineage>
        <taxon>Eukaryota</taxon>
        <taxon>Metazoa</taxon>
        <taxon>Ecdysozoa</taxon>
        <taxon>Arthropoda</taxon>
        <taxon>Hexapoda</taxon>
        <taxon>Insecta</taxon>
        <taxon>Pterygota</taxon>
        <taxon>Neoptera</taxon>
        <taxon>Endopterygota</taxon>
        <taxon>Hymenoptera</taxon>
        <taxon>Apocrita</taxon>
        <taxon>Aculeata</taxon>
        <taxon>Formicoidea</taxon>
        <taxon>Formicidae</taxon>
        <taxon>Myrmicinae</taxon>
        <taxon>Cardiocondyla</taxon>
    </lineage>
</organism>
<comment type="caution">
    <text evidence="2">The sequence shown here is derived from an EMBL/GenBank/DDBJ whole genome shotgun (WGS) entry which is preliminary data.</text>
</comment>
<proteinExistence type="predicted"/>
<keyword evidence="1" id="KW-0472">Membrane</keyword>
<accession>A0AAW2F9R4</accession>
<dbReference type="AlphaFoldDB" id="A0AAW2F9R4"/>
<protein>
    <submittedName>
        <fullName evidence="2">Uncharacterized protein</fullName>
    </submittedName>
</protein>
<keyword evidence="1" id="KW-0812">Transmembrane</keyword>
<keyword evidence="3" id="KW-1185">Reference proteome</keyword>
<evidence type="ECO:0000256" key="1">
    <source>
        <dbReference type="SAM" id="Phobius"/>
    </source>
</evidence>
<dbReference type="EMBL" id="JADYXP020000013">
    <property type="protein sequence ID" value="KAL0111593.1"/>
    <property type="molecule type" value="Genomic_DNA"/>
</dbReference>
<dbReference type="Proteomes" id="UP001430953">
    <property type="component" value="Unassembled WGS sequence"/>
</dbReference>
<reference evidence="2 3" key="1">
    <citation type="submission" date="2023-03" db="EMBL/GenBank/DDBJ databases">
        <title>High recombination rates correlate with genetic variation in Cardiocondyla obscurior ants.</title>
        <authorList>
            <person name="Errbii M."/>
        </authorList>
    </citation>
    <scope>NUCLEOTIDE SEQUENCE [LARGE SCALE GENOMIC DNA]</scope>
    <source>
        <strain evidence="2">Alpha-2009</strain>
        <tissue evidence="2">Whole body</tissue>
    </source>
</reference>
<name>A0AAW2F9R4_9HYME</name>
<feature type="transmembrane region" description="Helical" evidence="1">
    <location>
        <begin position="48"/>
        <end position="72"/>
    </location>
</feature>
<sequence>MCERRRPPPPRYSIHLSAKEFSQRRFLGISENIGCLRDITFDKQDVKFVALAGGNNFSFSFFSFFFFFFFFFSSNKINRYIFINDY</sequence>
<evidence type="ECO:0000313" key="3">
    <source>
        <dbReference type="Proteomes" id="UP001430953"/>
    </source>
</evidence>
<keyword evidence="1" id="KW-1133">Transmembrane helix</keyword>
<evidence type="ECO:0000313" key="2">
    <source>
        <dbReference type="EMBL" id="KAL0111593.1"/>
    </source>
</evidence>